<dbReference type="Proteomes" id="UP001162972">
    <property type="component" value="Chromosome 16"/>
</dbReference>
<organism evidence="1 2">
    <name type="scientific">Salix udensis</name>
    <dbReference type="NCBI Taxonomy" id="889485"/>
    <lineage>
        <taxon>Eukaryota</taxon>
        <taxon>Viridiplantae</taxon>
        <taxon>Streptophyta</taxon>
        <taxon>Embryophyta</taxon>
        <taxon>Tracheophyta</taxon>
        <taxon>Spermatophyta</taxon>
        <taxon>Magnoliopsida</taxon>
        <taxon>eudicotyledons</taxon>
        <taxon>Gunneridae</taxon>
        <taxon>Pentapetalae</taxon>
        <taxon>rosids</taxon>
        <taxon>fabids</taxon>
        <taxon>Malpighiales</taxon>
        <taxon>Salicaceae</taxon>
        <taxon>Saliceae</taxon>
        <taxon>Salix</taxon>
    </lineage>
</organism>
<comment type="caution">
    <text evidence="1">The sequence shown here is derived from an EMBL/GenBank/DDBJ whole genome shotgun (WGS) entry which is preliminary data.</text>
</comment>
<evidence type="ECO:0000313" key="1">
    <source>
        <dbReference type="EMBL" id="KAJ6425055.1"/>
    </source>
</evidence>
<dbReference type="EMBL" id="JAPFFJ010000006">
    <property type="protein sequence ID" value="KAJ6425055.1"/>
    <property type="molecule type" value="Genomic_DNA"/>
</dbReference>
<protein>
    <submittedName>
        <fullName evidence="1">Uncharacterized protein</fullName>
    </submittedName>
</protein>
<keyword evidence="2" id="KW-1185">Reference proteome</keyword>
<sequence length="69" mass="7397">MKNQSVLSFSGLSFLVCPLGFRRQVGCSWLGSCYGGGGCLAWPIWVFGGWGGENGAGERRGRLALSLRE</sequence>
<name>A0AAD6KLJ9_9ROSI</name>
<proteinExistence type="predicted"/>
<reference evidence="1 2" key="1">
    <citation type="journal article" date="2023" name="Int. J. Mol. Sci.">
        <title>De Novo Assembly and Annotation of 11 Diverse Shrub Willow (Salix) Genomes Reveals Novel Gene Organization in Sex-Linked Regions.</title>
        <authorList>
            <person name="Hyden B."/>
            <person name="Feng K."/>
            <person name="Yates T.B."/>
            <person name="Jawdy S."/>
            <person name="Cereghino C."/>
            <person name="Smart L.B."/>
            <person name="Muchero W."/>
        </authorList>
    </citation>
    <scope>NUCLEOTIDE SEQUENCE [LARGE SCALE GENOMIC DNA]</scope>
    <source>
        <tissue evidence="1">Shoot tip</tissue>
    </source>
</reference>
<dbReference type="AlphaFoldDB" id="A0AAD6KLJ9"/>
<gene>
    <name evidence="1" type="ORF">OIU84_025764</name>
</gene>
<evidence type="ECO:0000313" key="2">
    <source>
        <dbReference type="Proteomes" id="UP001162972"/>
    </source>
</evidence>
<accession>A0AAD6KLJ9</accession>